<dbReference type="InterPro" id="IPR013083">
    <property type="entry name" value="Znf_RING/FYVE/PHD"/>
</dbReference>
<dbReference type="GO" id="GO:0008270">
    <property type="term" value="F:zinc ion binding"/>
    <property type="evidence" value="ECO:0007669"/>
    <property type="project" value="UniProtKB-KW"/>
</dbReference>
<feature type="non-terminal residue" evidence="12">
    <location>
        <position position="1"/>
    </location>
</feature>
<comment type="catalytic activity">
    <reaction evidence="1 9">
        <text>S-ubiquitinyl-[E2 ubiquitin-conjugating enzyme]-L-cysteine + [acceptor protein]-L-lysine = [E2 ubiquitin-conjugating enzyme]-L-cysteine + N(6)-ubiquitinyl-[acceptor protein]-L-lysine.</text>
        <dbReference type="EC" id="2.3.2.27"/>
    </reaction>
</comment>
<comment type="pathway">
    <text evidence="2 9">Protein modification; protein ubiquitination.</text>
</comment>
<dbReference type="InterPro" id="IPR048418">
    <property type="entry name" value="DTX3L_a/b_dom"/>
</dbReference>
<evidence type="ECO:0000259" key="11">
    <source>
        <dbReference type="PROSITE" id="PS50089"/>
    </source>
</evidence>
<accession>A0A7K9YM05</accession>
<dbReference type="GO" id="GO:0016874">
    <property type="term" value="F:ligase activity"/>
    <property type="evidence" value="ECO:0007669"/>
    <property type="project" value="UniProtKB-KW"/>
</dbReference>
<dbReference type="Gene3D" id="3.30.390.130">
    <property type="match status" value="1"/>
</dbReference>
<dbReference type="PROSITE" id="PS00518">
    <property type="entry name" value="ZF_RING_1"/>
    <property type="match status" value="1"/>
</dbReference>
<evidence type="ECO:0000256" key="5">
    <source>
        <dbReference type="ARBA" id="ARBA00022723"/>
    </source>
</evidence>
<dbReference type="OrthoDB" id="527344at2759"/>
<dbReference type="Proteomes" id="UP000522663">
    <property type="component" value="Unassembled WGS sequence"/>
</dbReference>
<feature type="compositionally biased region" description="Polar residues" evidence="10">
    <location>
        <begin position="522"/>
        <end position="533"/>
    </location>
</feature>
<evidence type="ECO:0000256" key="9">
    <source>
        <dbReference type="RuleBase" id="RU367105"/>
    </source>
</evidence>
<comment type="similarity">
    <text evidence="3 9">Belongs to the Deltex family.</text>
</comment>
<dbReference type="InterPro" id="IPR039396">
    <property type="entry name" value="Deltex_C"/>
</dbReference>
<dbReference type="Pfam" id="PF23222">
    <property type="entry name" value="RRM_PARP14_1"/>
    <property type="match status" value="1"/>
</dbReference>
<dbReference type="GO" id="GO:0007219">
    <property type="term" value="P:Notch signaling pathway"/>
    <property type="evidence" value="ECO:0007669"/>
    <property type="project" value="InterPro"/>
</dbReference>
<dbReference type="Pfam" id="PF21718">
    <property type="entry name" value="KH_DTX3L"/>
    <property type="match status" value="2"/>
</dbReference>
<evidence type="ECO:0000256" key="6">
    <source>
        <dbReference type="ARBA" id="ARBA00022771"/>
    </source>
</evidence>
<comment type="subcellular location">
    <subcellularLocation>
        <location evidence="9">Cytoplasm</location>
    </subcellularLocation>
</comment>
<comment type="caution">
    <text evidence="12">The sequence shown here is derived from an EMBL/GenBank/DDBJ whole genome shotgun (WGS) entry which is preliminary data.</text>
</comment>
<dbReference type="InterPro" id="IPR039398">
    <property type="entry name" value="Deltex_fam"/>
</dbReference>
<reference evidence="12 13" key="1">
    <citation type="submission" date="2019-09" db="EMBL/GenBank/DDBJ databases">
        <title>Bird 10,000 Genomes (B10K) Project - Family phase.</title>
        <authorList>
            <person name="Zhang G."/>
        </authorList>
    </citation>
    <scope>NUCLEOTIDE SEQUENCE [LARGE SCALE GENOMIC DNA]</scope>
    <source>
        <strain evidence="12">B10K-DU-001-53</strain>
        <tissue evidence="12">Muscle</tissue>
    </source>
</reference>
<dbReference type="AlphaFoldDB" id="A0A7K9YM05"/>
<dbReference type="GO" id="GO:0005737">
    <property type="term" value="C:cytoplasm"/>
    <property type="evidence" value="ECO:0007669"/>
    <property type="project" value="UniProtKB-SubCell"/>
</dbReference>
<sequence>RRRGGGMALPLLVRLCPAPDGGEKATLKLQSYFQSPKRSGGGECEVRAGPEPGTFRVYFSQERDKKRVESRADHALELGGKGVKVVILQPGEGARSDGPGTEQADPGQARGCSPPGPAGLRAAQGHRDAAAEALTGKIFLTVSAVLNATMFTKQQRERIATICPNLKREGNPDVDGSEKLTGDYTDIEKAYCYFKDVLAGNDQRYDFPHSESKKGLEGENSLNTEDTNALIVPSALYEYFCHTCREQIHEMCNRFGVCIKSKDCYNGNTSVSFTSGTSPTSIQRANDFFTSVFQKVVKDVAQEEVPIANSYQLNETIMKLNAKFSNLLTKQEDDQLLLRGPRNEILAAKKFLAEVKENNRDEKSTEVSEVSTCRNGVEVNASVFKLLEPVLRKEIENIEENFDVVIEKTDSSGSQKMLLIFKPKNKTSDMLSHSIESFINGFQNAFAMLGEKHISWKLSEHQKRKLNVLLDEKHLESLHVALKKKEDKLILCGLPNRLHAAEKHIMCLLNAEDSAETEKRTALSSDLSKQEASGASEKKYSSRQKSSYSSMEQTKAKTEDTDDTCPICMEKIDNKEVLTKCKHAFCKRCIEVALTYKKACPVCNTVYGIMQGDQPEGRMHSKTIHSSLPGYPSCNTIEIEYVMQSGIQTENHPNPGKPYYGITRTAYLPDNEEGREVLQLLRRAFNQRLIFTVGHSRTTGAEDVITWNDIHHKTSTHGGPQKFGYPDPDYLKRVRSELKARGIE</sequence>
<feature type="region of interest" description="Disordered" evidence="10">
    <location>
        <begin position="91"/>
        <end position="125"/>
    </location>
</feature>
<protein>
    <recommendedName>
        <fullName evidence="9">E3 ubiquitin-protein ligase</fullName>
        <ecNumber evidence="9">2.3.2.27</ecNumber>
    </recommendedName>
</protein>
<dbReference type="InterPro" id="IPR057051">
    <property type="entry name" value="PARP14_RPM_1"/>
</dbReference>
<dbReference type="Gene3D" id="3.30.70.330">
    <property type="match status" value="1"/>
</dbReference>
<dbReference type="Gene3D" id="3.30.40.10">
    <property type="entry name" value="Zinc/RING finger domain, C3HC4 (zinc finger)"/>
    <property type="match status" value="1"/>
</dbReference>
<dbReference type="InterPro" id="IPR001841">
    <property type="entry name" value="Znf_RING"/>
</dbReference>
<feature type="domain" description="RING-type" evidence="11">
    <location>
        <begin position="565"/>
        <end position="604"/>
    </location>
</feature>
<keyword evidence="5 9" id="KW-0479">Metal-binding</keyword>
<dbReference type="InterPro" id="IPR048409">
    <property type="entry name" value="DTX3L_KH-like"/>
</dbReference>
<evidence type="ECO:0000313" key="13">
    <source>
        <dbReference type="Proteomes" id="UP000522663"/>
    </source>
</evidence>
<keyword evidence="7 9" id="KW-0862">Zinc</keyword>
<evidence type="ECO:0000256" key="10">
    <source>
        <dbReference type="SAM" id="MobiDB-lite"/>
    </source>
</evidence>
<dbReference type="GO" id="GO:0061630">
    <property type="term" value="F:ubiquitin protein ligase activity"/>
    <property type="evidence" value="ECO:0007669"/>
    <property type="project" value="UniProtKB-UniRule"/>
</dbReference>
<dbReference type="PROSITE" id="PS50089">
    <property type="entry name" value="ZF_RING_2"/>
    <property type="match status" value="1"/>
</dbReference>
<evidence type="ECO:0000256" key="3">
    <source>
        <dbReference type="ARBA" id="ARBA00009413"/>
    </source>
</evidence>
<keyword evidence="9" id="KW-0963">Cytoplasm</keyword>
<evidence type="ECO:0000313" key="12">
    <source>
        <dbReference type="EMBL" id="NXJ10004.1"/>
    </source>
</evidence>
<dbReference type="SMART" id="SM00184">
    <property type="entry name" value="RING"/>
    <property type="match status" value="1"/>
</dbReference>
<dbReference type="GO" id="GO:0016567">
    <property type="term" value="P:protein ubiquitination"/>
    <property type="evidence" value="ECO:0007669"/>
    <property type="project" value="UniProtKB-UniRule"/>
</dbReference>
<dbReference type="EC" id="2.3.2.27" evidence="9"/>
<evidence type="ECO:0000256" key="2">
    <source>
        <dbReference type="ARBA" id="ARBA00004906"/>
    </source>
</evidence>
<dbReference type="SUPFAM" id="SSF57850">
    <property type="entry name" value="RING/U-box"/>
    <property type="match status" value="1"/>
</dbReference>
<keyword evidence="4 9" id="KW-0808">Transferase</keyword>
<dbReference type="Pfam" id="PF21717">
    <property type="entry name" value="DTX3L_a-b"/>
    <property type="match status" value="1"/>
</dbReference>
<dbReference type="InterPro" id="IPR039399">
    <property type="entry name" value="Deltex_C_sf"/>
</dbReference>
<dbReference type="InterPro" id="IPR012677">
    <property type="entry name" value="Nucleotide-bd_a/b_plait_sf"/>
</dbReference>
<dbReference type="CDD" id="cd09633">
    <property type="entry name" value="Deltex_C"/>
    <property type="match status" value="1"/>
</dbReference>
<proteinExistence type="inferred from homology"/>
<keyword evidence="13" id="KW-1185">Reference proteome</keyword>
<evidence type="ECO:0000256" key="1">
    <source>
        <dbReference type="ARBA" id="ARBA00000900"/>
    </source>
</evidence>
<evidence type="ECO:0000256" key="4">
    <source>
        <dbReference type="ARBA" id="ARBA00022679"/>
    </source>
</evidence>
<dbReference type="Pfam" id="PF18102">
    <property type="entry name" value="DTC"/>
    <property type="match status" value="1"/>
</dbReference>
<name>A0A7K9YM05_9GALL</name>
<dbReference type="Pfam" id="PF13923">
    <property type="entry name" value="zf-C3HC4_2"/>
    <property type="match status" value="1"/>
</dbReference>
<evidence type="ECO:0000256" key="8">
    <source>
        <dbReference type="PROSITE-ProRule" id="PRU00175"/>
    </source>
</evidence>
<dbReference type="UniPathway" id="UPA00143"/>
<dbReference type="FunFam" id="3.30.390.130:FF:000001">
    <property type="entry name" value="Probable E3 ubiquitin-protein ligase DTX3"/>
    <property type="match status" value="1"/>
</dbReference>
<keyword evidence="6 8" id="KW-0863">Zinc-finger</keyword>
<gene>
    <name evidence="12" type="primary">Dtx3l</name>
    <name evidence="12" type="ORF">ODOGUJ_R04605</name>
</gene>
<feature type="non-terminal residue" evidence="12">
    <location>
        <position position="744"/>
    </location>
</feature>
<dbReference type="PANTHER" id="PTHR12622">
    <property type="entry name" value="DELTEX-RELATED"/>
    <property type="match status" value="1"/>
</dbReference>
<keyword evidence="12" id="KW-0436">Ligase</keyword>
<feature type="region of interest" description="Disordered" evidence="10">
    <location>
        <begin position="519"/>
        <end position="556"/>
    </location>
</feature>
<evidence type="ECO:0000256" key="7">
    <source>
        <dbReference type="ARBA" id="ARBA00022833"/>
    </source>
</evidence>
<dbReference type="EMBL" id="VXAB01006986">
    <property type="protein sequence ID" value="NXJ10004.1"/>
    <property type="molecule type" value="Genomic_DNA"/>
</dbReference>
<organism evidence="12 13">
    <name type="scientific">Odontophorus gujanensis</name>
    <name type="common">marbled wood quail</name>
    <dbReference type="NCBI Taxonomy" id="886794"/>
    <lineage>
        <taxon>Eukaryota</taxon>
        <taxon>Metazoa</taxon>
        <taxon>Chordata</taxon>
        <taxon>Craniata</taxon>
        <taxon>Vertebrata</taxon>
        <taxon>Euteleostomi</taxon>
        <taxon>Archelosauria</taxon>
        <taxon>Archosauria</taxon>
        <taxon>Dinosauria</taxon>
        <taxon>Saurischia</taxon>
        <taxon>Theropoda</taxon>
        <taxon>Coelurosauria</taxon>
        <taxon>Aves</taxon>
        <taxon>Neognathae</taxon>
        <taxon>Galloanserae</taxon>
        <taxon>Galliformes</taxon>
        <taxon>Odontophoridae</taxon>
        <taxon>Odontophorus</taxon>
    </lineage>
</organism>
<dbReference type="InterPro" id="IPR017907">
    <property type="entry name" value="Znf_RING_CS"/>
</dbReference>